<dbReference type="SUPFAM" id="SSF47072">
    <property type="entry name" value="Cysteine alpha-hairpin motif"/>
    <property type="match status" value="1"/>
</dbReference>
<name>A0A9P0LD88_ACAOB</name>
<dbReference type="OrthoDB" id="13601at2759"/>
<dbReference type="Gene3D" id="1.10.287.1130">
    <property type="entry name" value="CytochromE C oxidase copper chaperone"/>
    <property type="match status" value="1"/>
</dbReference>
<dbReference type="EMBL" id="CAKOFQ010007138">
    <property type="protein sequence ID" value="CAH1992292.1"/>
    <property type="molecule type" value="Genomic_DNA"/>
</dbReference>
<dbReference type="InterPro" id="IPR009069">
    <property type="entry name" value="Cys_alpha_HP_mot_SF"/>
</dbReference>
<evidence type="ECO:0000313" key="2">
    <source>
        <dbReference type="Proteomes" id="UP001152888"/>
    </source>
</evidence>
<keyword evidence="2" id="KW-1185">Reference proteome</keyword>
<dbReference type="InterPro" id="IPR027179">
    <property type="entry name" value="CMC4"/>
</dbReference>
<accession>A0A9P0LD88</accession>
<gene>
    <name evidence="1" type="ORF">ACAOBT_LOCUS20761</name>
</gene>
<dbReference type="AlphaFoldDB" id="A0A9P0LD88"/>
<evidence type="ECO:0000313" key="1">
    <source>
        <dbReference type="EMBL" id="CAH1992292.1"/>
    </source>
</evidence>
<comment type="caution">
    <text evidence="1">The sequence shown here is derived from an EMBL/GenBank/DDBJ whole genome shotgun (WGS) entry which is preliminary data.</text>
</comment>
<sequence length="139" mass="16087">MNSIEQTDSVLQVVLPEVLPKHLNHEVWVHTTTIPYRTLDGDHPTIRRLAYEYSINTFLRSPPGLICEMTSDCRSCQEREDERGVTFTGSCWSLCGRDFQEPACQDVIEDMRECCRKWKDKSFVCNGMNITPAEEKKKD</sequence>
<reference evidence="1" key="1">
    <citation type="submission" date="2022-03" db="EMBL/GenBank/DDBJ databases">
        <authorList>
            <person name="Sayadi A."/>
        </authorList>
    </citation>
    <scope>NUCLEOTIDE SEQUENCE</scope>
</reference>
<dbReference type="Proteomes" id="UP001152888">
    <property type="component" value="Unassembled WGS sequence"/>
</dbReference>
<protein>
    <submittedName>
        <fullName evidence="1">Uncharacterized protein</fullName>
    </submittedName>
</protein>
<proteinExistence type="predicted"/>
<organism evidence="1 2">
    <name type="scientific">Acanthoscelides obtectus</name>
    <name type="common">Bean weevil</name>
    <name type="synonym">Bruchus obtectus</name>
    <dbReference type="NCBI Taxonomy" id="200917"/>
    <lineage>
        <taxon>Eukaryota</taxon>
        <taxon>Metazoa</taxon>
        <taxon>Ecdysozoa</taxon>
        <taxon>Arthropoda</taxon>
        <taxon>Hexapoda</taxon>
        <taxon>Insecta</taxon>
        <taxon>Pterygota</taxon>
        <taxon>Neoptera</taxon>
        <taxon>Endopterygota</taxon>
        <taxon>Coleoptera</taxon>
        <taxon>Polyphaga</taxon>
        <taxon>Cucujiformia</taxon>
        <taxon>Chrysomeloidea</taxon>
        <taxon>Chrysomelidae</taxon>
        <taxon>Bruchinae</taxon>
        <taxon>Bruchini</taxon>
        <taxon>Acanthoscelides</taxon>
    </lineage>
</organism>
<dbReference type="Pfam" id="PF08991">
    <property type="entry name" value="CMC4"/>
    <property type="match status" value="1"/>
</dbReference>